<name>A0A1V9Z1L8_ACHHY</name>
<comment type="caution">
    <text evidence="2">The sequence shown here is derived from an EMBL/GenBank/DDBJ whole genome shotgun (WGS) entry which is preliminary data.</text>
</comment>
<evidence type="ECO:0000313" key="3">
    <source>
        <dbReference type="Proteomes" id="UP000243579"/>
    </source>
</evidence>
<dbReference type="OrthoDB" id="77966at2759"/>
<feature type="transmembrane region" description="Helical" evidence="1">
    <location>
        <begin position="596"/>
        <end position="615"/>
    </location>
</feature>
<dbReference type="AlphaFoldDB" id="A0A1V9Z1L8"/>
<feature type="transmembrane region" description="Helical" evidence="1">
    <location>
        <begin position="500"/>
        <end position="519"/>
    </location>
</feature>
<dbReference type="Proteomes" id="UP000243579">
    <property type="component" value="Unassembled WGS sequence"/>
</dbReference>
<gene>
    <name evidence="2" type="ORF">ACHHYP_04318</name>
</gene>
<feature type="transmembrane region" description="Helical" evidence="1">
    <location>
        <begin position="310"/>
        <end position="332"/>
    </location>
</feature>
<feature type="transmembrane region" description="Helical" evidence="1">
    <location>
        <begin position="441"/>
        <end position="463"/>
    </location>
</feature>
<dbReference type="EMBL" id="JNBR01000498">
    <property type="protein sequence ID" value="OQR91843.1"/>
    <property type="molecule type" value="Genomic_DNA"/>
</dbReference>
<proteinExistence type="predicted"/>
<organism evidence="2 3">
    <name type="scientific">Achlya hypogyna</name>
    <name type="common">Oomycete</name>
    <name type="synonym">Protoachlya hypogyna</name>
    <dbReference type="NCBI Taxonomy" id="1202772"/>
    <lineage>
        <taxon>Eukaryota</taxon>
        <taxon>Sar</taxon>
        <taxon>Stramenopiles</taxon>
        <taxon>Oomycota</taxon>
        <taxon>Saprolegniomycetes</taxon>
        <taxon>Saprolegniales</taxon>
        <taxon>Achlyaceae</taxon>
        <taxon>Achlya</taxon>
    </lineage>
</organism>
<reference evidence="2 3" key="1">
    <citation type="journal article" date="2014" name="Genome Biol. Evol.">
        <title>The secreted proteins of Achlya hypogyna and Thraustotheca clavata identify the ancestral oomycete secretome and reveal gene acquisitions by horizontal gene transfer.</title>
        <authorList>
            <person name="Misner I."/>
            <person name="Blouin N."/>
            <person name="Leonard G."/>
            <person name="Richards T.A."/>
            <person name="Lane C.E."/>
        </authorList>
    </citation>
    <scope>NUCLEOTIDE SEQUENCE [LARGE SCALE GENOMIC DNA]</scope>
    <source>
        <strain evidence="2 3">ATCC 48635</strain>
    </source>
</reference>
<protein>
    <recommendedName>
        <fullName evidence="4">Transmembrane protein</fullName>
    </recommendedName>
</protein>
<keyword evidence="1" id="KW-0812">Transmembrane</keyword>
<dbReference type="STRING" id="1202772.A0A1V9Z1L8"/>
<feature type="transmembrane region" description="Helical" evidence="1">
    <location>
        <begin position="565"/>
        <end position="584"/>
    </location>
</feature>
<keyword evidence="1" id="KW-1133">Transmembrane helix</keyword>
<feature type="transmembrane region" description="Helical" evidence="1">
    <location>
        <begin position="277"/>
        <end position="298"/>
    </location>
</feature>
<feature type="transmembrane region" description="Helical" evidence="1">
    <location>
        <begin position="383"/>
        <end position="404"/>
    </location>
</feature>
<feature type="transmembrane region" description="Helical" evidence="1">
    <location>
        <begin position="621"/>
        <end position="639"/>
    </location>
</feature>
<evidence type="ECO:0000313" key="2">
    <source>
        <dbReference type="EMBL" id="OQR91843.1"/>
    </source>
</evidence>
<accession>A0A1V9Z1L8</accession>
<evidence type="ECO:0008006" key="4">
    <source>
        <dbReference type="Google" id="ProtNLM"/>
    </source>
</evidence>
<keyword evidence="1" id="KW-0472">Membrane</keyword>
<evidence type="ECO:0000256" key="1">
    <source>
        <dbReference type="SAM" id="Phobius"/>
    </source>
</evidence>
<sequence length="654" mass="73318">MNHFFLQPLERLGFLLPVARFAASCYGHSQLTRVSISHAPSMPTQAGWVTAAQGHAHRLLRCTLSRVRATAVANATAPTLTLVAPALNPTTATRAATTQLLKHMATIKRGQLVPPPAQATRHIERKRKQLLATYRDLDPLDAHSKLKALNAHAKRVPRFIYREGRAAEIVHVFAWAVLGLTVWRLGMALEATREASRTYAEFLYQRAIPGGIKSRRRQNTATVTLPVVPVDATLDTTVLRTAKELEYFLVFSELQNVCWDLIYIWPLENGKLGLGDFWSSLPYTVLACLGPVVFWGALSPWLASSNPNELSLIACWYGVLWVLLALVSMVSITQSIPGFNDTRRVDKINLTEFPACLKNYLAIVSIVWELVQLNTIPWQVWEASYVVHQIAALITIDLNVYGYGRVFQLNIFEIKQRFALVCLALWLFSLKAANKFKAMSWLNYFITFLLPSVLSSLLFMFLVEQYIYSMACFRQTASTGDMVFVLWSNPAVVCWTSTHWQYAFIGMLGMGLFIPLAVLSHGSHQLAFPQLDLDIQTSPLFAMLSQLVKGLMVGAKTFFVTNIRFYLGISIAGDIVLFAVHYRYPRACSTWSSRLLIYSISLWSALCALLSTYVARTVIPLSIMYSGHAILVAGFAAVLRYRVHWLQPVYGLSA</sequence>
<keyword evidence="3" id="KW-1185">Reference proteome</keyword>